<keyword evidence="2" id="KW-1185">Reference proteome</keyword>
<sequence>NYTIALPTGSSGHGQPGLLCTPAKAIDLLTFYLLNYVAHAATVLTKPGERADDYFASVIGSWLFPALGLYRGIEAILCGAVLVRNDDLRKAARSGAPCMVVRAADWRPGAGECIVKAILKRKRQEGKGIHIFPYSPPYMFNKFRCHIFVHRRIIHGTHSLPAGYCFALLPDNAEFEAPAASSDARRLTVEVSVTYNNVKALIALAQSAYALTTLYRARGDQIEQYGYAAFGLTVAQYAVMFITNLIGNLCRPEYPSLYMVESSMMDEARRQGGHFNGAVARV</sequence>
<evidence type="ECO:0000313" key="1">
    <source>
        <dbReference type="EMBL" id="KAF2029984.1"/>
    </source>
</evidence>
<dbReference type="EMBL" id="ML978195">
    <property type="protein sequence ID" value="KAF2029984.1"/>
    <property type="molecule type" value="Genomic_DNA"/>
</dbReference>
<evidence type="ECO:0000313" key="2">
    <source>
        <dbReference type="Proteomes" id="UP000799777"/>
    </source>
</evidence>
<gene>
    <name evidence="1" type="ORF">EK21DRAFT_41639</name>
</gene>
<feature type="non-terminal residue" evidence="1">
    <location>
        <position position="1"/>
    </location>
</feature>
<protein>
    <submittedName>
        <fullName evidence="1">Uncharacterized protein</fullName>
    </submittedName>
</protein>
<feature type="non-terminal residue" evidence="1">
    <location>
        <position position="282"/>
    </location>
</feature>
<organism evidence="1 2">
    <name type="scientific">Setomelanomma holmii</name>
    <dbReference type="NCBI Taxonomy" id="210430"/>
    <lineage>
        <taxon>Eukaryota</taxon>
        <taxon>Fungi</taxon>
        <taxon>Dikarya</taxon>
        <taxon>Ascomycota</taxon>
        <taxon>Pezizomycotina</taxon>
        <taxon>Dothideomycetes</taxon>
        <taxon>Pleosporomycetidae</taxon>
        <taxon>Pleosporales</taxon>
        <taxon>Pleosporineae</taxon>
        <taxon>Phaeosphaeriaceae</taxon>
        <taxon>Setomelanomma</taxon>
    </lineage>
</organism>
<dbReference type="AlphaFoldDB" id="A0A9P4LNJ8"/>
<comment type="caution">
    <text evidence="1">The sequence shown here is derived from an EMBL/GenBank/DDBJ whole genome shotgun (WGS) entry which is preliminary data.</text>
</comment>
<dbReference type="Proteomes" id="UP000799777">
    <property type="component" value="Unassembled WGS sequence"/>
</dbReference>
<accession>A0A9P4LNJ8</accession>
<dbReference type="OrthoDB" id="5406607at2759"/>
<name>A0A9P4LNJ8_9PLEO</name>
<reference evidence="1" key="1">
    <citation type="journal article" date="2020" name="Stud. Mycol.">
        <title>101 Dothideomycetes genomes: a test case for predicting lifestyles and emergence of pathogens.</title>
        <authorList>
            <person name="Haridas S."/>
            <person name="Albert R."/>
            <person name="Binder M."/>
            <person name="Bloem J."/>
            <person name="Labutti K."/>
            <person name="Salamov A."/>
            <person name="Andreopoulos B."/>
            <person name="Baker S."/>
            <person name="Barry K."/>
            <person name="Bills G."/>
            <person name="Bluhm B."/>
            <person name="Cannon C."/>
            <person name="Castanera R."/>
            <person name="Culley D."/>
            <person name="Daum C."/>
            <person name="Ezra D."/>
            <person name="Gonzalez J."/>
            <person name="Henrissat B."/>
            <person name="Kuo A."/>
            <person name="Liang C."/>
            <person name="Lipzen A."/>
            <person name="Lutzoni F."/>
            <person name="Magnuson J."/>
            <person name="Mondo S."/>
            <person name="Nolan M."/>
            <person name="Ohm R."/>
            <person name="Pangilinan J."/>
            <person name="Park H.-J."/>
            <person name="Ramirez L."/>
            <person name="Alfaro M."/>
            <person name="Sun H."/>
            <person name="Tritt A."/>
            <person name="Yoshinaga Y."/>
            <person name="Zwiers L.-H."/>
            <person name="Turgeon B."/>
            <person name="Goodwin S."/>
            <person name="Spatafora J."/>
            <person name="Crous P."/>
            <person name="Grigoriev I."/>
        </authorList>
    </citation>
    <scope>NUCLEOTIDE SEQUENCE</scope>
    <source>
        <strain evidence="1">CBS 110217</strain>
    </source>
</reference>
<proteinExistence type="predicted"/>